<feature type="transmembrane region" description="Helical" evidence="2">
    <location>
        <begin position="30"/>
        <end position="48"/>
    </location>
</feature>
<protein>
    <submittedName>
        <fullName evidence="3">Uncharacterized protein</fullName>
    </submittedName>
</protein>
<dbReference type="EMBL" id="MU866106">
    <property type="protein sequence ID" value="KAK4179981.1"/>
    <property type="molecule type" value="Genomic_DNA"/>
</dbReference>
<reference evidence="3" key="2">
    <citation type="submission" date="2023-05" db="EMBL/GenBank/DDBJ databases">
        <authorList>
            <consortium name="Lawrence Berkeley National Laboratory"/>
            <person name="Steindorff A."/>
            <person name="Hensen N."/>
            <person name="Bonometti L."/>
            <person name="Westerberg I."/>
            <person name="Brannstrom I.O."/>
            <person name="Guillou S."/>
            <person name="Cros-Aarteil S."/>
            <person name="Calhoun S."/>
            <person name="Haridas S."/>
            <person name="Kuo A."/>
            <person name="Mondo S."/>
            <person name="Pangilinan J."/>
            <person name="Riley R."/>
            <person name="Labutti K."/>
            <person name="Andreopoulos B."/>
            <person name="Lipzen A."/>
            <person name="Chen C."/>
            <person name="Yanf M."/>
            <person name="Daum C."/>
            <person name="Ng V."/>
            <person name="Clum A."/>
            <person name="Ohm R."/>
            <person name="Martin F."/>
            <person name="Silar P."/>
            <person name="Natvig D."/>
            <person name="Lalanne C."/>
            <person name="Gautier V."/>
            <person name="Ament-Velasquez S.L."/>
            <person name="Kruys A."/>
            <person name="Hutchinson M.I."/>
            <person name="Powell A.J."/>
            <person name="Barry K."/>
            <person name="Miller A.N."/>
            <person name="Grigoriev I.V."/>
            <person name="Debuchy R."/>
            <person name="Gladieux P."/>
            <person name="Thoren M.H."/>
            <person name="Johannesson H."/>
        </authorList>
    </citation>
    <scope>NUCLEOTIDE SEQUENCE</scope>
    <source>
        <strain evidence="3">CBS 892.96</strain>
    </source>
</reference>
<feature type="transmembrane region" description="Helical" evidence="2">
    <location>
        <begin position="60"/>
        <end position="77"/>
    </location>
</feature>
<dbReference type="AlphaFoldDB" id="A0AAN6WDU1"/>
<accession>A0AAN6WDU1</accession>
<dbReference type="Proteomes" id="UP001302321">
    <property type="component" value="Unassembled WGS sequence"/>
</dbReference>
<feature type="compositionally biased region" description="Basic and acidic residues" evidence="1">
    <location>
        <begin position="1"/>
        <end position="11"/>
    </location>
</feature>
<reference evidence="3" key="1">
    <citation type="journal article" date="2023" name="Mol. Phylogenet. Evol.">
        <title>Genome-scale phylogeny and comparative genomics of the fungal order Sordariales.</title>
        <authorList>
            <person name="Hensen N."/>
            <person name="Bonometti L."/>
            <person name="Westerberg I."/>
            <person name="Brannstrom I.O."/>
            <person name="Guillou S."/>
            <person name="Cros-Aarteil S."/>
            <person name="Calhoun S."/>
            <person name="Haridas S."/>
            <person name="Kuo A."/>
            <person name="Mondo S."/>
            <person name="Pangilinan J."/>
            <person name="Riley R."/>
            <person name="LaButti K."/>
            <person name="Andreopoulos B."/>
            <person name="Lipzen A."/>
            <person name="Chen C."/>
            <person name="Yan M."/>
            <person name="Daum C."/>
            <person name="Ng V."/>
            <person name="Clum A."/>
            <person name="Steindorff A."/>
            <person name="Ohm R.A."/>
            <person name="Martin F."/>
            <person name="Silar P."/>
            <person name="Natvig D.O."/>
            <person name="Lalanne C."/>
            <person name="Gautier V."/>
            <person name="Ament-Velasquez S.L."/>
            <person name="Kruys A."/>
            <person name="Hutchinson M.I."/>
            <person name="Powell A.J."/>
            <person name="Barry K."/>
            <person name="Miller A.N."/>
            <person name="Grigoriev I.V."/>
            <person name="Debuchy R."/>
            <person name="Gladieux P."/>
            <person name="Hiltunen Thoren M."/>
            <person name="Johannesson H."/>
        </authorList>
    </citation>
    <scope>NUCLEOTIDE SEQUENCE</scope>
    <source>
        <strain evidence="3">CBS 892.96</strain>
    </source>
</reference>
<organism evidence="3 4">
    <name type="scientific">Triangularia setosa</name>
    <dbReference type="NCBI Taxonomy" id="2587417"/>
    <lineage>
        <taxon>Eukaryota</taxon>
        <taxon>Fungi</taxon>
        <taxon>Dikarya</taxon>
        <taxon>Ascomycota</taxon>
        <taxon>Pezizomycotina</taxon>
        <taxon>Sordariomycetes</taxon>
        <taxon>Sordariomycetidae</taxon>
        <taxon>Sordariales</taxon>
        <taxon>Podosporaceae</taxon>
        <taxon>Triangularia</taxon>
    </lineage>
</organism>
<proteinExistence type="predicted"/>
<gene>
    <name evidence="3" type="ORF">QBC36DRAFT_321171</name>
</gene>
<name>A0AAN6WDU1_9PEZI</name>
<evidence type="ECO:0000313" key="4">
    <source>
        <dbReference type="Proteomes" id="UP001302321"/>
    </source>
</evidence>
<evidence type="ECO:0000256" key="2">
    <source>
        <dbReference type="SAM" id="Phobius"/>
    </source>
</evidence>
<keyword evidence="2" id="KW-0812">Transmembrane</keyword>
<evidence type="ECO:0000256" key="1">
    <source>
        <dbReference type="SAM" id="MobiDB-lite"/>
    </source>
</evidence>
<sequence length="82" mass="9241">MLLLLRPERQLPKQKRPTTGRMPSGASTKLRHLACCSLFYTLGRVFIFRSLFCCISGMKRLSLFLLLCMAIILYGQGSGNCI</sequence>
<evidence type="ECO:0000313" key="3">
    <source>
        <dbReference type="EMBL" id="KAK4179981.1"/>
    </source>
</evidence>
<keyword evidence="2" id="KW-1133">Transmembrane helix</keyword>
<keyword evidence="4" id="KW-1185">Reference proteome</keyword>
<keyword evidence="2" id="KW-0472">Membrane</keyword>
<comment type="caution">
    <text evidence="3">The sequence shown here is derived from an EMBL/GenBank/DDBJ whole genome shotgun (WGS) entry which is preliminary data.</text>
</comment>
<feature type="region of interest" description="Disordered" evidence="1">
    <location>
        <begin position="1"/>
        <end position="26"/>
    </location>
</feature>